<keyword evidence="3" id="KW-1185">Reference proteome</keyword>
<sequence length="338" mass="35773">MKKAIKRVACVALSVLMIGGAFAGCSTQSDSNDGNKVYKVGVCQLVQHAALDKATEGFQAAIKEKLGDKVEVDVQNASGDTANCTTIANKFVSSNYDLIMAVATPALQACTTATAASQTPIVATAVTHFGTALDIDMPADGATGINVTGTTDLAPLDKQAEQLATLFPEAKKVGILYCSAEANSKLQADEMIRIMSKMGLDVTSYTFTDSNDIQSVAQKAATSSDVLYIPTDNIVASNGAIVDEVCQTANTPIIGAEALACLKYNAVATYSIDYYEIGYQAGLMAYDILENGKNPATMNIQSPQKLTSMYIPEMAKKYGVLDKIEKDGTYQVLEAEEE</sequence>
<protein>
    <submittedName>
        <fullName evidence="2">Putative ABC transport system substrate-binding protein</fullName>
    </submittedName>
</protein>
<reference evidence="2 3" key="1">
    <citation type="submission" date="2017-02" db="EMBL/GenBank/DDBJ databases">
        <authorList>
            <person name="Peterson S.W."/>
        </authorList>
    </citation>
    <scope>NUCLEOTIDE SEQUENCE [LARGE SCALE GENOMIC DNA]</scope>
    <source>
        <strain evidence="2 3">ATCC 51222</strain>
    </source>
</reference>
<accession>A0A1T4LYP0</accession>
<dbReference type="SUPFAM" id="SSF53822">
    <property type="entry name" value="Periplasmic binding protein-like I"/>
    <property type="match status" value="1"/>
</dbReference>
<dbReference type="STRING" id="290054.SAMN02745114_01055"/>
<feature type="chain" id="PRO_5012662188" evidence="1">
    <location>
        <begin position="24"/>
        <end position="338"/>
    </location>
</feature>
<dbReference type="OrthoDB" id="9776955at2"/>
<dbReference type="RefSeq" id="WP_078768533.1">
    <property type="nucleotide sequence ID" value="NZ_FUWW01000010.1"/>
</dbReference>
<dbReference type="InterPro" id="IPR028082">
    <property type="entry name" value="Peripla_BP_I"/>
</dbReference>
<organism evidence="2 3">
    <name type="scientific">Eubacterium coprostanoligenes</name>
    <dbReference type="NCBI Taxonomy" id="290054"/>
    <lineage>
        <taxon>Bacteria</taxon>
        <taxon>Bacillati</taxon>
        <taxon>Bacillota</taxon>
        <taxon>Clostridia</taxon>
        <taxon>Eubacteriales</taxon>
        <taxon>Eubacteriaceae</taxon>
        <taxon>Eubacterium</taxon>
    </lineage>
</organism>
<dbReference type="PANTHER" id="PTHR35271">
    <property type="entry name" value="ABC TRANSPORTER, SUBSTRATE-BINDING LIPOPROTEIN-RELATED"/>
    <property type="match status" value="1"/>
</dbReference>
<dbReference type="InterPro" id="IPR007487">
    <property type="entry name" value="ABC_transpt-TYRBP-like"/>
</dbReference>
<dbReference type="EMBL" id="FUWW01000010">
    <property type="protein sequence ID" value="SJZ59648.1"/>
    <property type="molecule type" value="Genomic_DNA"/>
</dbReference>
<gene>
    <name evidence="2" type="ORF">SAMN02745114_01055</name>
</gene>
<dbReference type="PROSITE" id="PS51257">
    <property type="entry name" value="PROKAR_LIPOPROTEIN"/>
    <property type="match status" value="1"/>
</dbReference>
<proteinExistence type="predicted"/>
<keyword evidence="1" id="KW-0732">Signal</keyword>
<dbReference type="Proteomes" id="UP000190657">
    <property type="component" value="Unassembled WGS sequence"/>
</dbReference>
<dbReference type="Pfam" id="PF04392">
    <property type="entry name" value="ABC_sub_bind"/>
    <property type="match status" value="1"/>
</dbReference>
<evidence type="ECO:0000313" key="3">
    <source>
        <dbReference type="Proteomes" id="UP000190657"/>
    </source>
</evidence>
<feature type="signal peptide" evidence="1">
    <location>
        <begin position="1"/>
        <end position="23"/>
    </location>
</feature>
<name>A0A1T4LYP0_9FIRM</name>
<dbReference type="Gene3D" id="3.40.50.2300">
    <property type="match status" value="2"/>
</dbReference>
<evidence type="ECO:0000313" key="2">
    <source>
        <dbReference type="EMBL" id="SJZ59648.1"/>
    </source>
</evidence>
<dbReference type="CDD" id="cd06325">
    <property type="entry name" value="PBP1_ABC_unchar_transporter"/>
    <property type="match status" value="1"/>
</dbReference>
<dbReference type="AlphaFoldDB" id="A0A1T4LYP0"/>
<evidence type="ECO:0000256" key="1">
    <source>
        <dbReference type="SAM" id="SignalP"/>
    </source>
</evidence>
<dbReference type="PANTHER" id="PTHR35271:SF1">
    <property type="entry name" value="ABC TRANSPORTER, SUBSTRATE-BINDING LIPOPROTEIN"/>
    <property type="match status" value="1"/>
</dbReference>